<dbReference type="GO" id="GO:0003824">
    <property type="term" value="F:catalytic activity"/>
    <property type="evidence" value="ECO:0007669"/>
    <property type="project" value="InterPro"/>
</dbReference>
<evidence type="ECO:0000313" key="3">
    <source>
        <dbReference type="EMBL" id="CDU24437.1"/>
    </source>
</evidence>
<proteinExistence type="predicted"/>
<dbReference type="InterPro" id="IPR005135">
    <property type="entry name" value="Endo/exonuclease/phosphatase"/>
</dbReference>
<name>A0A127ZFM9_9BASI</name>
<dbReference type="PROSITE" id="PS50878">
    <property type="entry name" value="RT_POL"/>
    <property type="match status" value="1"/>
</dbReference>
<dbReference type="EMBL" id="LK056670">
    <property type="protein sequence ID" value="CDU24437.1"/>
    <property type="molecule type" value="Genomic_DNA"/>
</dbReference>
<protein>
    <submittedName>
        <fullName evidence="3">Related to Retrovirus-related POL polyprotein</fullName>
    </submittedName>
</protein>
<sequence length="1899" mass="214178">MCRSGKAWGAPVARMGQNQHHFDHPPLEAPAAIPPQHPLSSLMATSASPISGCSVRDTRRSPLPHCHVERPKHTGSVAVKTTSFSRLSLIRQLWALPTTFGLALQTSRNWSQWTRRPPNFRSYPTLSPLPSHRSTNSNSNPTLPPQFNYIRPSQPRKCPPTLSVQLPPRPTRTSVAATGPNAKGGNALANNTLDPTTDEVHSDEPDGDFTPIYTGRFVWSAKKADKPLVPYEELPFKKSDRAKLPALTVRWEFTGRFSLKREEDIARGSLRVQARRYLQRQGVTAPECVVNFPEGVGRNRFVDIRVPLEQFLHLKNTPLVFNGSRLQRVFIGPAFPPNYLVIEIGNVPPYNVDKITARQIALAFRQFVEVHDIWISQVSYADDPTPPVDTNRWVALVSVPMETEGGIDPNKFHAIPGYIRLLENEFKPNICTPSTTALVNDASPAEKQATGLQCVSKKSLLLMMMMLWRANKRTTMRKEPISWIMELLKRPRQASALVVATWNCATLNAPDRISALHNRSTLLGKADIVLLQEMRLASPSSLPQSNPFLRLHHPFATVAHQAVLGHDTGILIRNTNWRVEDRKIGDYFTYAKIRIPANEPAFGTDTRLLHVWSIHAPPHDTSRRAFWDCDAPNLSILDAAAPGEHSAAIIGADWNAVHSPMIDNFPPVRDYIGVMPLGQLAQAGLVDSFRTLHPNSAIYTRHHVVRGQLTVQTTPSSSDHSVVTLSLRSSRQRTDLGPGTWRLHREAHLQPGFDLRMSQYAQQLSQVAKQPPIQAWYDFVERIRTTTSNVANSQRQQTQKRVNRRNAISNELSQIDIRSGDGNRRHFLELLSLVRLLDRTATEDTVKKRNAMHEANMFQPTAWIIPKMESRAFASLPSLTDAQGMHDSLVAKLAAIHRFYTTLFTPKPLDTISEEASSILLTSVSRKISSATRNKCDAPFTIAELQAVLSRSVDASAPGMDGLTYPLVKVLGDPALERLCAMGNALFRGHPLPEGEPNLRGVMLPKKGDLSKIENYRPLSIAATAFRILGGAISSRLQAAAQEVIASTQTGFILGRHSASNVVVLYLLQHAVASGRHSGPIWILNLDQQKAYDRVRREWLLDCLVTYGFGPRFITYIREIYRHPTVCQSAEGHFTEPIPLQCDILQGDPMSCLLYNFTLQPMLDYARRKHHAGTILDWDLDHAMFVSSLAFADDVLLVVNNKRDLAKFLDALDLYEMASNAKVNEEKSQAFYFVRGANDGEDLQPEDIPYPVLGDPLAEVTHLGYPFRLDGGIPQHTIDKRLNSIQAKVNVLATTKTTLLARVRIVNSFLLSKIWHSIRLCPVAVNLQRRINSIINPFLFLGRRNWIVHKYAVAPRHLGGLGVIDTMHMSLALTGQIAANLLLSKEPLGYQFRAALQQYLWEEYKAIPAHFMLRRGMPWLAMNNPLIAQRSFLSKVVYALSQLRLSILPDWDNVSVKEMLSLPFHSDIFGYVWPDIHETNTQHWERHGLRVWGDVLWYNSNEKGKLMHEYCSADSYPLVLPSPSGVKSNYVPSRGHPDTYELFSGAAGRLVKKHWVDMWKVMHPTVRKKLLDITKWFRKHPDKSKSVKNPMPHDQPFDIDTVGLPFPWHIATLAGKPLREYTVKHARSFLGPDDAVVPDWEMGTKEQWKQVWLWHTQDSLLSSQAQSDVFLFLHRRPWLAQKPRVERRLANYNTQNDDDLAPRFRLHQDRDNREIEEDLEPVNDSYTTEHVFGVTSCMLCDGPKDSARHSFIECTKVQDGVWKQIMGTLKRFIAPRAVAIDAESIVLGWSTLRMPAAMRARLLLWRDLAIHLLSRRRHVAITLGLQNDHRPQMSLDGFFSEHAALLATTLTNAYHGLEESKRADFQKRWFDGGTFLRIVNGEVAFHQMSNTAAPRTGGP</sequence>
<dbReference type="InterPro" id="IPR036691">
    <property type="entry name" value="Endo/exonu/phosph_ase_sf"/>
</dbReference>
<dbReference type="Gene3D" id="3.60.10.10">
    <property type="entry name" value="Endonuclease/exonuclease/phosphatase"/>
    <property type="match status" value="1"/>
</dbReference>
<feature type="region of interest" description="Disordered" evidence="1">
    <location>
        <begin position="114"/>
        <end position="207"/>
    </location>
</feature>
<dbReference type="Pfam" id="PF03372">
    <property type="entry name" value="Exo_endo_phos"/>
    <property type="match status" value="1"/>
</dbReference>
<accession>A0A127ZFM9</accession>
<dbReference type="Pfam" id="PF00078">
    <property type="entry name" value="RVT_1"/>
    <property type="match status" value="1"/>
</dbReference>
<dbReference type="InterPro" id="IPR000477">
    <property type="entry name" value="RT_dom"/>
</dbReference>
<reference evidence="3" key="1">
    <citation type="submission" date="2014-06" db="EMBL/GenBank/DDBJ databases">
        <authorList>
            <person name="Ju J."/>
            <person name="Zhang J."/>
        </authorList>
    </citation>
    <scope>NUCLEOTIDE SEQUENCE</scope>
    <source>
        <strain evidence="3">SscI8</strain>
    </source>
</reference>
<evidence type="ECO:0000259" key="2">
    <source>
        <dbReference type="PROSITE" id="PS50878"/>
    </source>
</evidence>
<dbReference type="SUPFAM" id="SSF56672">
    <property type="entry name" value="DNA/RNA polymerases"/>
    <property type="match status" value="1"/>
</dbReference>
<dbReference type="PANTHER" id="PTHR19446">
    <property type="entry name" value="REVERSE TRANSCRIPTASES"/>
    <property type="match status" value="1"/>
</dbReference>
<feature type="domain" description="Reverse transcriptase" evidence="2">
    <location>
        <begin position="985"/>
        <end position="1257"/>
    </location>
</feature>
<dbReference type="OrthoDB" id="2556041at2759"/>
<dbReference type="InterPro" id="IPR043502">
    <property type="entry name" value="DNA/RNA_pol_sf"/>
</dbReference>
<evidence type="ECO:0000256" key="1">
    <source>
        <dbReference type="SAM" id="MobiDB-lite"/>
    </source>
</evidence>
<feature type="compositionally biased region" description="Polar residues" evidence="1">
    <location>
        <begin position="132"/>
        <end position="141"/>
    </location>
</feature>
<organism evidence="3">
    <name type="scientific">Sporisorium scitamineum</name>
    <dbReference type="NCBI Taxonomy" id="49012"/>
    <lineage>
        <taxon>Eukaryota</taxon>
        <taxon>Fungi</taxon>
        <taxon>Dikarya</taxon>
        <taxon>Basidiomycota</taxon>
        <taxon>Ustilaginomycotina</taxon>
        <taxon>Ustilaginomycetes</taxon>
        <taxon>Ustilaginales</taxon>
        <taxon>Ustilaginaceae</taxon>
        <taxon>Sporisorium</taxon>
    </lineage>
</organism>
<dbReference type="CDD" id="cd01650">
    <property type="entry name" value="RT_nLTR_like"/>
    <property type="match status" value="1"/>
</dbReference>
<gene>
    <name evidence="3" type="ORF">SPSC_03808</name>
</gene>
<dbReference type="SUPFAM" id="SSF56219">
    <property type="entry name" value="DNase I-like"/>
    <property type="match status" value="1"/>
</dbReference>